<keyword evidence="4" id="KW-1185">Reference proteome</keyword>
<name>A0ABT6FJ91_9BACT</name>
<evidence type="ECO:0000256" key="1">
    <source>
        <dbReference type="SAM" id="MobiDB-lite"/>
    </source>
</evidence>
<protein>
    <submittedName>
        <fullName evidence="3">Uncharacterized protein</fullName>
    </submittedName>
</protein>
<sequence>MKQAQSYRSRPTFGSFRPSPAAAAWPGRARAEVYAPGNPILAVVGFLFSAAWWVVTLPFRLVFGMFSLLGRMTGVAVGFTLMVFGMALGAGPFFLVGIPIFLVGLLLTLRCLG</sequence>
<evidence type="ECO:0000256" key="2">
    <source>
        <dbReference type="SAM" id="Phobius"/>
    </source>
</evidence>
<dbReference type="Proteomes" id="UP001216907">
    <property type="component" value="Unassembled WGS sequence"/>
</dbReference>
<accession>A0ABT6FJ91</accession>
<organism evidence="3 4">
    <name type="scientific">Paludisphaera mucosa</name>
    <dbReference type="NCBI Taxonomy" id="3030827"/>
    <lineage>
        <taxon>Bacteria</taxon>
        <taxon>Pseudomonadati</taxon>
        <taxon>Planctomycetota</taxon>
        <taxon>Planctomycetia</taxon>
        <taxon>Isosphaerales</taxon>
        <taxon>Isosphaeraceae</taxon>
        <taxon>Paludisphaera</taxon>
    </lineage>
</organism>
<gene>
    <name evidence="3" type="ORF">PZE19_28110</name>
</gene>
<evidence type="ECO:0000313" key="3">
    <source>
        <dbReference type="EMBL" id="MDG3007647.1"/>
    </source>
</evidence>
<keyword evidence="2" id="KW-0472">Membrane</keyword>
<dbReference type="RefSeq" id="WP_277863921.1">
    <property type="nucleotide sequence ID" value="NZ_JARRAG010000002.1"/>
</dbReference>
<comment type="caution">
    <text evidence="3">The sequence shown here is derived from an EMBL/GenBank/DDBJ whole genome shotgun (WGS) entry which is preliminary data.</text>
</comment>
<dbReference type="EMBL" id="JARRAG010000002">
    <property type="protein sequence ID" value="MDG3007647.1"/>
    <property type="molecule type" value="Genomic_DNA"/>
</dbReference>
<keyword evidence="2" id="KW-0812">Transmembrane</keyword>
<feature type="region of interest" description="Disordered" evidence="1">
    <location>
        <begin position="1"/>
        <end position="20"/>
    </location>
</feature>
<keyword evidence="2" id="KW-1133">Transmembrane helix</keyword>
<proteinExistence type="predicted"/>
<evidence type="ECO:0000313" key="4">
    <source>
        <dbReference type="Proteomes" id="UP001216907"/>
    </source>
</evidence>
<feature type="transmembrane region" description="Helical" evidence="2">
    <location>
        <begin position="40"/>
        <end position="61"/>
    </location>
</feature>
<feature type="transmembrane region" description="Helical" evidence="2">
    <location>
        <begin position="68"/>
        <end position="87"/>
    </location>
</feature>
<reference evidence="3 4" key="1">
    <citation type="submission" date="2023-03" db="EMBL/GenBank/DDBJ databases">
        <title>Paludisphaera mucosa sp. nov. a novel planctomycete from northern fen.</title>
        <authorList>
            <person name="Ivanova A."/>
        </authorList>
    </citation>
    <scope>NUCLEOTIDE SEQUENCE [LARGE SCALE GENOMIC DNA]</scope>
    <source>
        <strain evidence="3 4">Pla2</strain>
    </source>
</reference>